<reference evidence="2" key="1">
    <citation type="submission" date="2023-05" db="EMBL/GenBank/DDBJ databases">
        <title>Genome and transcriptome analyses reveal genes involved in the formation of fine ridges on petal epidermal cells in Hibiscus trionum.</title>
        <authorList>
            <person name="Koshimizu S."/>
            <person name="Masuda S."/>
            <person name="Ishii T."/>
            <person name="Shirasu K."/>
            <person name="Hoshino A."/>
            <person name="Arita M."/>
        </authorList>
    </citation>
    <scope>NUCLEOTIDE SEQUENCE</scope>
    <source>
        <strain evidence="2">Hamamatsu line</strain>
    </source>
</reference>
<dbReference type="InterPro" id="IPR012337">
    <property type="entry name" value="RNaseH-like_sf"/>
</dbReference>
<name>A0A9W7IEP1_HIBTR</name>
<comment type="caution">
    <text evidence="2">The sequence shown here is derived from an EMBL/GenBank/DDBJ whole genome shotgun (WGS) entry which is preliminary data.</text>
</comment>
<gene>
    <name evidence="2" type="ORF">HRI_003040900</name>
</gene>
<dbReference type="EMBL" id="BSYR01000025">
    <property type="protein sequence ID" value="GMI93716.1"/>
    <property type="molecule type" value="Genomic_DNA"/>
</dbReference>
<keyword evidence="3" id="KW-1185">Reference proteome</keyword>
<dbReference type="GO" id="GO:0015074">
    <property type="term" value="P:DNA integration"/>
    <property type="evidence" value="ECO:0007669"/>
    <property type="project" value="InterPro"/>
</dbReference>
<protein>
    <recommendedName>
        <fullName evidence="1">Integrase catalytic domain-containing protein</fullName>
    </recommendedName>
</protein>
<dbReference type="Pfam" id="PF17921">
    <property type="entry name" value="Integrase_H2C2"/>
    <property type="match status" value="1"/>
</dbReference>
<proteinExistence type="predicted"/>
<organism evidence="2 3">
    <name type="scientific">Hibiscus trionum</name>
    <name type="common">Flower of an hour</name>
    <dbReference type="NCBI Taxonomy" id="183268"/>
    <lineage>
        <taxon>Eukaryota</taxon>
        <taxon>Viridiplantae</taxon>
        <taxon>Streptophyta</taxon>
        <taxon>Embryophyta</taxon>
        <taxon>Tracheophyta</taxon>
        <taxon>Spermatophyta</taxon>
        <taxon>Magnoliopsida</taxon>
        <taxon>eudicotyledons</taxon>
        <taxon>Gunneridae</taxon>
        <taxon>Pentapetalae</taxon>
        <taxon>rosids</taxon>
        <taxon>malvids</taxon>
        <taxon>Malvales</taxon>
        <taxon>Malvaceae</taxon>
        <taxon>Malvoideae</taxon>
        <taxon>Hibiscus</taxon>
    </lineage>
</organism>
<dbReference type="Gene3D" id="1.10.340.70">
    <property type="match status" value="1"/>
</dbReference>
<dbReference type="InterPro" id="IPR036397">
    <property type="entry name" value="RNaseH_sf"/>
</dbReference>
<dbReference type="PANTHER" id="PTHR35046:SF9">
    <property type="entry name" value="RNA-DIRECTED DNA POLYMERASE"/>
    <property type="match status" value="1"/>
</dbReference>
<dbReference type="Gene3D" id="3.30.420.10">
    <property type="entry name" value="Ribonuclease H-like superfamily/Ribonuclease H"/>
    <property type="match status" value="1"/>
</dbReference>
<dbReference type="PANTHER" id="PTHR35046">
    <property type="entry name" value="ZINC KNUCKLE (CCHC-TYPE) FAMILY PROTEIN"/>
    <property type="match status" value="1"/>
</dbReference>
<dbReference type="GO" id="GO:0003676">
    <property type="term" value="F:nucleic acid binding"/>
    <property type="evidence" value="ECO:0007669"/>
    <property type="project" value="InterPro"/>
</dbReference>
<dbReference type="Proteomes" id="UP001165190">
    <property type="component" value="Unassembled WGS sequence"/>
</dbReference>
<dbReference type="PROSITE" id="PS50994">
    <property type="entry name" value="INTEGRASE"/>
    <property type="match status" value="1"/>
</dbReference>
<dbReference type="InterPro" id="IPR041588">
    <property type="entry name" value="Integrase_H2C2"/>
</dbReference>
<dbReference type="InterPro" id="IPR001584">
    <property type="entry name" value="Integrase_cat-core"/>
</dbReference>
<feature type="domain" description="Integrase catalytic" evidence="1">
    <location>
        <begin position="80"/>
        <end position="180"/>
    </location>
</feature>
<dbReference type="OrthoDB" id="5554229at2759"/>
<dbReference type="AlphaFoldDB" id="A0A9W7IEP1"/>
<dbReference type="SUPFAM" id="SSF53098">
    <property type="entry name" value="Ribonuclease H-like"/>
    <property type="match status" value="1"/>
</dbReference>
<evidence type="ECO:0000259" key="1">
    <source>
        <dbReference type="PROSITE" id="PS50994"/>
    </source>
</evidence>
<evidence type="ECO:0000313" key="3">
    <source>
        <dbReference type="Proteomes" id="UP001165190"/>
    </source>
</evidence>
<evidence type="ECO:0000313" key="2">
    <source>
        <dbReference type="EMBL" id="GMI93716.1"/>
    </source>
</evidence>
<accession>A0A9W7IEP1</accession>
<sequence>MKEKLVIGHVPEQRRNIIQFFHGSAVGGHSGAKAIIHRIISTFYWKGLRREVKNAVRECMVCQRNKGELSLPGGLLQPLVVPIPSTIWSSISMDFIEGLPQSKKRDCIFVVVDRLTKYAHFVALAHSFTAKSIAQVFLENIFKLYGLPVDIVCDRDRIFMSTFWKELMSKLGVTINASIA</sequence>